<dbReference type="InterPro" id="IPR011990">
    <property type="entry name" value="TPR-like_helical_dom_sf"/>
</dbReference>
<dbReference type="InterPro" id="IPR019734">
    <property type="entry name" value="TPR_rpt"/>
</dbReference>
<dbReference type="SUPFAM" id="SSF56112">
    <property type="entry name" value="Protein kinase-like (PK-like)"/>
    <property type="match status" value="1"/>
</dbReference>
<dbReference type="AlphaFoldDB" id="A0A3Q8I3X0"/>
<dbReference type="PROSITE" id="PS00108">
    <property type="entry name" value="PROTEIN_KINASE_ST"/>
    <property type="match status" value="1"/>
</dbReference>
<dbReference type="SUPFAM" id="SSF48452">
    <property type="entry name" value="TPR-like"/>
    <property type="match status" value="2"/>
</dbReference>
<reference evidence="9" key="1">
    <citation type="journal article" date="2018" name="J. Ind. Microbiol. Biotechnol.">
        <title>Genome mining reveals uncommon alkylpyrones as type III PKS products from myxobacteria.</title>
        <authorList>
            <person name="Hug J.J."/>
            <person name="Panter F."/>
            <person name="Krug D."/>
            <person name="Muller R."/>
        </authorList>
    </citation>
    <scope>NUCLEOTIDE SEQUENCE</scope>
    <source>
        <strain evidence="9">MCy7152</strain>
    </source>
</reference>
<feature type="region of interest" description="Disordered" evidence="7">
    <location>
        <begin position="756"/>
        <end position="778"/>
    </location>
</feature>
<dbReference type="PROSITE" id="PS00107">
    <property type="entry name" value="PROTEIN_KINASE_ATP"/>
    <property type="match status" value="1"/>
</dbReference>
<dbReference type="PROSITE" id="PS50005">
    <property type="entry name" value="TPR"/>
    <property type="match status" value="1"/>
</dbReference>
<dbReference type="Pfam" id="PF13374">
    <property type="entry name" value="TPR_10"/>
    <property type="match status" value="1"/>
</dbReference>
<dbReference type="EMBL" id="MH908906">
    <property type="protein sequence ID" value="AYM53587.1"/>
    <property type="molecule type" value="Genomic_DNA"/>
</dbReference>
<feature type="repeat" description="TPR" evidence="5">
    <location>
        <begin position="711"/>
        <end position="744"/>
    </location>
</feature>
<dbReference type="InterPro" id="IPR011009">
    <property type="entry name" value="Kinase-like_dom_sf"/>
</dbReference>
<evidence type="ECO:0000256" key="6">
    <source>
        <dbReference type="PROSITE-ProRule" id="PRU10141"/>
    </source>
</evidence>
<feature type="binding site" evidence="6">
    <location>
        <position position="82"/>
    </location>
    <ligand>
        <name>ATP</name>
        <dbReference type="ChEBI" id="CHEBI:30616"/>
    </ligand>
</feature>
<protein>
    <submittedName>
        <fullName evidence="9">Serine/threonine protein kinase with TPR repeats</fullName>
    </submittedName>
</protein>
<keyword evidence="9" id="KW-0723">Serine/threonine-protein kinase</keyword>
<feature type="compositionally biased region" description="Basic residues" evidence="7">
    <location>
        <begin position="881"/>
        <end position="893"/>
    </location>
</feature>
<dbReference type="SMART" id="SM00028">
    <property type="entry name" value="TPR"/>
    <property type="match status" value="3"/>
</dbReference>
<dbReference type="InterPro" id="IPR017441">
    <property type="entry name" value="Protein_kinase_ATP_BS"/>
</dbReference>
<dbReference type="InterPro" id="IPR008271">
    <property type="entry name" value="Ser/Thr_kinase_AS"/>
</dbReference>
<evidence type="ECO:0000256" key="4">
    <source>
        <dbReference type="ARBA" id="ARBA00022840"/>
    </source>
</evidence>
<keyword evidence="5" id="KW-0802">TPR repeat</keyword>
<proteinExistence type="predicted"/>
<name>A0A3Q8I3X0_9BACT</name>
<dbReference type="PROSITE" id="PS50011">
    <property type="entry name" value="PROTEIN_KINASE_DOM"/>
    <property type="match status" value="1"/>
</dbReference>
<dbReference type="PANTHER" id="PTHR43289:SF6">
    <property type="entry name" value="SERINE_THREONINE-PROTEIN KINASE NEKL-3"/>
    <property type="match status" value="1"/>
</dbReference>
<keyword evidence="4 6" id="KW-0067">ATP-binding</keyword>
<evidence type="ECO:0000313" key="9">
    <source>
        <dbReference type="EMBL" id="AYM53587.1"/>
    </source>
</evidence>
<dbReference type="GO" id="GO:0004674">
    <property type="term" value="F:protein serine/threonine kinase activity"/>
    <property type="evidence" value="ECO:0007669"/>
    <property type="project" value="UniProtKB-KW"/>
</dbReference>
<evidence type="ECO:0000256" key="3">
    <source>
        <dbReference type="ARBA" id="ARBA00022777"/>
    </source>
</evidence>
<feature type="compositionally biased region" description="Basic and acidic residues" evidence="7">
    <location>
        <begin position="1"/>
        <end position="17"/>
    </location>
</feature>
<keyword evidence="3 9" id="KW-0418">Kinase</keyword>
<dbReference type="Pfam" id="PF13424">
    <property type="entry name" value="TPR_12"/>
    <property type="match status" value="1"/>
</dbReference>
<evidence type="ECO:0000256" key="7">
    <source>
        <dbReference type="SAM" id="MobiDB-lite"/>
    </source>
</evidence>
<dbReference type="Gene3D" id="1.10.510.10">
    <property type="entry name" value="Transferase(Phosphotransferase) domain 1"/>
    <property type="match status" value="1"/>
</dbReference>
<feature type="region of interest" description="Disordered" evidence="7">
    <location>
        <begin position="1"/>
        <end position="34"/>
    </location>
</feature>
<dbReference type="PANTHER" id="PTHR43289">
    <property type="entry name" value="MITOGEN-ACTIVATED PROTEIN KINASE KINASE KINASE 20-RELATED"/>
    <property type="match status" value="1"/>
</dbReference>
<evidence type="ECO:0000256" key="5">
    <source>
        <dbReference type="PROSITE-ProRule" id="PRU00339"/>
    </source>
</evidence>
<dbReference type="CDD" id="cd14014">
    <property type="entry name" value="STKc_PknB_like"/>
    <property type="match status" value="1"/>
</dbReference>
<evidence type="ECO:0000259" key="8">
    <source>
        <dbReference type="PROSITE" id="PS50011"/>
    </source>
</evidence>
<feature type="domain" description="Protein kinase" evidence="8">
    <location>
        <begin position="53"/>
        <end position="335"/>
    </location>
</feature>
<dbReference type="Pfam" id="PF00069">
    <property type="entry name" value="Pkinase"/>
    <property type="match status" value="1"/>
</dbReference>
<evidence type="ECO:0000256" key="2">
    <source>
        <dbReference type="ARBA" id="ARBA00022741"/>
    </source>
</evidence>
<dbReference type="GO" id="GO:0005524">
    <property type="term" value="F:ATP binding"/>
    <property type="evidence" value="ECO:0007669"/>
    <property type="project" value="UniProtKB-UniRule"/>
</dbReference>
<dbReference type="InterPro" id="IPR000719">
    <property type="entry name" value="Prot_kinase_dom"/>
</dbReference>
<dbReference type="Gene3D" id="1.25.40.10">
    <property type="entry name" value="Tetratricopeptide repeat domain"/>
    <property type="match status" value="1"/>
</dbReference>
<accession>A0A3Q8I3X0</accession>
<keyword evidence="1" id="KW-0808">Transferase</keyword>
<feature type="region of interest" description="Disordered" evidence="7">
    <location>
        <begin position="865"/>
        <end position="893"/>
    </location>
</feature>
<sequence length="893" mass="97174">MDEVEQKGSPDDARLSERTLTCGQPGVPRPGMEEAVPPGLSLSPGGPPLAGRYTVLELLGQGGMGVVLAAYDSRLERRVALKLLRHGSVPSVPQLEARMVREAQAMARLNHPNVVAIYDAVNLPEGSLFIAMEMVEGQTLLQWCEQQPRTWREILMAYLAAGRGLAAAHASGIVHRDFKPHNVLVGKDGRVRVTDFGLARAGSSLDQEHAAPAPTSVDVWASGLTVPGTLIGTPAYMAPEQLLGKAADSRSDLFSFCVALYQSLYGQLPFSATNIAELTRAQLDGQIRAPPAQSNVPEWVTRTVLWGLKADPQQRPASMSELIAALEDSPQKHWVWLRTGAMVAMLVLLVVMPSLLRPLPTEPLCRGGARRLVGLWDGVRKKALGRSFLATGNPSAEESWARIAGVLDTYARDWVAMHVEACEATRVRGEQSDEVLSLRMECLDRRLQSLRALTDLYAHADASLVDEAAKAAHALPPLGGCANVQVLRATVRPPEDAATQHEVERLRARLAEARALFDSGQFEPALARTREVADEALALRYRPLQAEVLELRGALEEKVGDLKASESSLHRAVWAAEAGRHDEVLASAWARLVRLAMLQSHYEQGREWAEHTRAVLERMGGNARVEAMIINALGAISMREDKTAEALDDFRQVVALRQKVYSTEHPEVAAAYNNLGAALTKAGRLLEAREALSHAQALYAKTLGPHHMETANALHNLGVLAQKTADDEAAVGYFQRALDAREVGSWRETLDMAMTPRRGGAQKRSSAPSIVNPGPKASITPYSPGRGLSWAIMSSRTRKTVAEEQLPYSSRMCQVERSWVSVSPYFWPMTSTIFGPPGWMAQCLMSLVLSPALAVSVPMSESMCSPMRPGTSGESVIRKPSSTRRHVIKSTAS</sequence>
<organism evidence="9">
    <name type="scientific">Cystobacter velatus</name>
    <dbReference type="NCBI Taxonomy" id="394094"/>
    <lineage>
        <taxon>Bacteria</taxon>
        <taxon>Pseudomonadati</taxon>
        <taxon>Myxococcota</taxon>
        <taxon>Myxococcia</taxon>
        <taxon>Myxococcales</taxon>
        <taxon>Cystobacterineae</taxon>
        <taxon>Archangiaceae</taxon>
        <taxon>Cystobacter</taxon>
    </lineage>
</organism>
<dbReference type="Gene3D" id="3.30.200.20">
    <property type="entry name" value="Phosphorylase Kinase, domain 1"/>
    <property type="match status" value="1"/>
</dbReference>
<keyword evidence="2 6" id="KW-0547">Nucleotide-binding</keyword>
<evidence type="ECO:0000256" key="1">
    <source>
        <dbReference type="ARBA" id="ARBA00022679"/>
    </source>
</evidence>